<dbReference type="KEGG" id="cpae:CPAST_c09120"/>
<feature type="domain" description="Putative restriction endonuclease" evidence="1">
    <location>
        <begin position="14"/>
        <end position="182"/>
    </location>
</feature>
<dbReference type="Pfam" id="PF05685">
    <property type="entry name" value="Uma2"/>
    <property type="match status" value="1"/>
</dbReference>
<evidence type="ECO:0000313" key="4">
    <source>
        <dbReference type="Proteomes" id="UP000028042"/>
    </source>
</evidence>
<reference evidence="3" key="2">
    <citation type="submission" date="2015-10" db="EMBL/GenBank/DDBJ databases">
        <title>Improved Draft Genome Sequence of Clostridium pasteurianum Strain ATCC 6013 (DSM 525) Using a Hybrid Next-Generation Sequencing Approach.</title>
        <authorList>
            <person name="Pyne M.E."/>
            <person name="Utturkar S.M."/>
            <person name="Brown S.D."/>
            <person name="Moo-Young M."/>
            <person name="Chung D.A."/>
            <person name="Chou P.C."/>
        </authorList>
    </citation>
    <scope>NUCLEOTIDE SEQUENCE</scope>
    <source>
        <strain evidence="3">ATCC 6013</strain>
    </source>
</reference>
<dbReference type="RefSeq" id="WP_003448166.1">
    <property type="nucleotide sequence ID" value="NZ_ANZB01000021.1"/>
</dbReference>
<dbReference type="CDD" id="cd06260">
    <property type="entry name" value="DUF820-like"/>
    <property type="match status" value="1"/>
</dbReference>
<name>A0A0H3J2H6_CLOPA</name>
<organism evidence="2 5">
    <name type="scientific">Clostridium pasteurianum DSM 525 = ATCC 6013</name>
    <dbReference type="NCBI Taxonomy" id="1262449"/>
    <lineage>
        <taxon>Bacteria</taxon>
        <taxon>Bacillati</taxon>
        <taxon>Bacillota</taxon>
        <taxon>Clostridia</taxon>
        <taxon>Eubacteriales</taxon>
        <taxon>Clostridiaceae</taxon>
        <taxon>Clostridium</taxon>
    </lineage>
</organism>
<dbReference type="SUPFAM" id="SSF52980">
    <property type="entry name" value="Restriction endonuclease-like"/>
    <property type="match status" value="1"/>
</dbReference>
<dbReference type="Proteomes" id="UP000030905">
    <property type="component" value="Chromosome"/>
</dbReference>
<gene>
    <name evidence="2" type="ORF">CLPA_c09120</name>
    <name evidence="3" type="ORF">CP6013_02239</name>
</gene>
<dbReference type="InterPro" id="IPR012296">
    <property type="entry name" value="Nuclease_put_TT1808"/>
</dbReference>
<evidence type="ECO:0000313" key="3">
    <source>
        <dbReference type="EMBL" id="KRU12991.1"/>
    </source>
</evidence>
<dbReference type="PANTHER" id="PTHR36558">
    <property type="entry name" value="GLR1098 PROTEIN"/>
    <property type="match status" value="1"/>
</dbReference>
<proteinExistence type="predicted"/>
<dbReference type="Proteomes" id="UP000028042">
    <property type="component" value="Unassembled WGS sequence"/>
</dbReference>
<dbReference type="KEGG" id="cpat:CLPA_c09120"/>
<dbReference type="EMBL" id="CP009268">
    <property type="protein sequence ID" value="AJA51000.1"/>
    <property type="molecule type" value="Genomic_DNA"/>
</dbReference>
<dbReference type="InterPro" id="IPR008538">
    <property type="entry name" value="Uma2"/>
</dbReference>
<evidence type="ECO:0000313" key="5">
    <source>
        <dbReference type="Proteomes" id="UP000030905"/>
    </source>
</evidence>
<protein>
    <recommendedName>
        <fullName evidence="1">Putative restriction endonuclease domain-containing protein</fullName>
    </recommendedName>
</protein>
<keyword evidence="5" id="KW-1185">Reference proteome</keyword>
<dbReference type="InterPro" id="IPR011335">
    <property type="entry name" value="Restrct_endonuc-II-like"/>
</dbReference>
<sequence length="189" mass="21947">MPLPHEDRKYNYSDYLNYPENERWELIEGVPYMQAAPSWQHQAIIFELARQFGNYLIDKSCRAFTAPFDLIIPENGVKEDKSQNVVQPDLLVICNKSGLKGTGYFGVPELIIEVCSPSTIRNDKVLKFNKYEKAGVKEYWIIEPEGKFLSVFILQGNKRYGRPEIYTEIDKIKISIFEDLIIDLKSVFI</sequence>
<dbReference type="AlphaFoldDB" id="A0A0H3J2H6"/>
<reference evidence="2 5" key="1">
    <citation type="journal article" date="2015" name="Genome Announc.">
        <title>Complete Genome Sequence of the Nitrogen-Fixing and Solvent-Producing Clostridium pasteurianum DSM 525.</title>
        <authorList>
            <person name="Poehlein A."/>
            <person name="Grosse-Honebrink A."/>
            <person name="Zhang Y."/>
            <person name="Minton N.P."/>
            <person name="Daniel R."/>
        </authorList>
    </citation>
    <scope>NUCLEOTIDE SEQUENCE [LARGE SCALE GENOMIC DNA]</scope>
    <source>
        <strain evidence="2">DSM 525</strain>
        <strain evidence="5">DSM 525 / ATCC 6013</strain>
    </source>
</reference>
<reference evidence="3 4" key="3">
    <citation type="journal article" name="Genome Announc.">
        <title>Improved Draft Genome Sequence of Clostridium pasteurianum Strain ATCC 6013 (DSM 525) Using a Hybrid Next-Generation Sequencing Approach.</title>
        <authorList>
            <person name="Pyne M.E."/>
            <person name="Utturkar S."/>
            <person name="Brown S.D."/>
            <person name="Moo-Young M."/>
            <person name="Chung D.A."/>
            <person name="Chou C.P."/>
        </authorList>
    </citation>
    <scope>NUCLEOTIDE SEQUENCE [LARGE SCALE GENOMIC DNA]</scope>
    <source>
        <strain evidence="3 4">ATCC 6013</strain>
    </source>
</reference>
<evidence type="ECO:0000259" key="1">
    <source>
        <dbReference type="Pfam" id="PF05685"/>
    </source>
</evidence>
<evidence type="ECO:0000313" key="2">
    <source>
        <dbReference type="EMBL" id="AJA51000.1"/>
    </source>
</evidence>
<dbReference type="EMBL" id="JPGY02000001">
    <property type="protein sequence ID" value="KRU12991.1"/>
    <property type="molecule type" value="Genomic_DNA"/>
</dbReference>
<dbReference type="GeneID" id="93073115"/>
<dbReference type="PANTHER" id="PTHR36558:SF1">
    <property type="entry name" value="RESTRICTION ENDONUCLEASE DOMAIN-CONTAINING PROTEIN-RELATED"/>
    <property type="match status" value="1"/>
</dbReference>
<dbReference type="PATRIC" id="fig|1262449.3.peg.3987"/>
<dbReference type="Gene3D" id="3.90.1570.10">
    <property type="entry name" value="tt1808, chain A"/>
    <property type="match status" value="1"/>
</dbReference>
<dbReference type="eggNOG" id="COG4636">
    <property type="taxonomic scope" value="Bacteria"/>
</dbReference>
<accession>A0A0H3J2H6</accession>